<gene>
    <name evidence="2" type="ORF">SAMN04488040_1544</name>
</gene>
<dbReference type="AlphaFoldDB" id="A0A1I6RV69"/>
<keyword evidence="3" id="KW-1185">Reference proteome</keyword>
<sequence length="185" mass="20846">MAMKRLTLFGLRRFAAQDDGSVSLEAMILMPMVLWVWAAMFSVFETYEEYSLNQKAAYTIGDMISRETLPIDGDYLDGAHDLLDYITQSQGASAVRISSLQYDRRQGRFYVHWSRARGALSAATNTDVAGWTDRLPSIPDNEYIVVTETMTTFTPPFNIGLGSPEITNFVFTRPRYAPRVLYTGG</sequence>
<accession>A0A1I6RV69</accession>
<evidence type="ECO:0000313" key="2">
    <source>
        <dbReference type="EMBL" id="SFS68566.1"/>
    </source>
</evidence>
<dbReference type="EMBL" id="FPAJ01000002">
    <property type="protein sequence ID" value="SFS68566.1"/>
    <property type="molecule type" value="Genomic_DNA"/>
</dbReference>
<evidence type="ECO:0008006" key="4">
    <source>
        <dbReference type="Google" id="ProtNLM"/>
    </source>
</evidence>
<protein>
    <recommendedName>
        <fullName evidence="4">Flp pilus assembly protein TadG</fullName>
    </recommendedName>
</protein>
<organism evidence="2 3">
    <name type="scientific">Sulfitobacter marinus</name>
    <dbReference type="NCBI Taxonomy" id="394264"/>
    <lineage>
        <taxon>Bacteria</taxon>
        <taxon>Pseudomonadati</taxon>
        <taxon>Pseudomonadota</taxon>
        <taxon>Alphaproteobacteria</taxon>
        <taxon>Rhodobacterales</taxon>
        <taxon>Roseobacteraceae</taxon>
        <taxon>Sulfitobacter</taxon>
    </lineage>
</organism>
<keyword evidence="1" id="KW-0812">Transmembrane</keyword>
<keyword evidence="1" id="KW-1133">Transmembrane helix</keyword>
<evidence type="ECO:0000313" key="3">
    <source>
        <dbReference type="Proteomes" id="UP000199239"/>
    </source>
</evidence>
<reference evidence="3" key="1">
    <citation type="submission" date="2016-10" db="EMBL/GenBank/DDBJ databases">
        <authorList>
            <person name="Varghese N."/>
            <person name="Submissions S."/>
        </authorList>
    </citation>
    <scope>NUCLEOTIDE SEQUENCE [LARGE SCALE GENOMIC DNA]</scope>
    <source>
        <strain evidence="3">DSM 23422</strain>
    </source>
</reference>
<proteinExistence type="predicted"/>
<evidence type="ECO:0000256" key="1">
    <source>
        <dbReference type="SAM" id="Phobius"/>
    </source>
</evidence>
<dbReference type="Proteomes" id="UP000199239">
    <property type="component" value="Unassembled WGS sequence"/>
</dbReference>
<dbReference type="OrthoDB" id="7876207at2"/>
<dbReference type="RefSeq" id="WP_093915755.1">
    <property type="nucleotide sequence ID" value="NZ_FPAJ01000002.1"/>
</dbReference>
<dbReference type="STRING" id="394264.SAMN04488040_1544"/>
<feature type="transmembrane region" description="Helical" evidence="1">
    <location>
        <begin position="26"/>
        <end position="44"/>
    </location>
</feature>
<name>A0A1I6RV69_9RHOB</name>
<keyword evidence="1" id="KW-0472">Membrane</keyword>